<feature type="coiled-coil region" evidence="1">
    <location>
        <begin position="45"/>
        <end position="103"/>
    </location>
</feature>
<dbReference type="AlphaFoldDB" id="A0A3M0BNV1"/>
<evidence type="ECO:0000313" key="4">
    <source>
        <dbReference type="Proteomes" id="UP000280842"/>
    </source>
</evidence>
<sequence length="195" mass="23209">MIKINLNPEKRKKKEAKFPSLELAKFSVLIFTLPIIFIIGAIVYIYFLENSISNLKAEKNKLTKEKQKYIYVERKLIRIKKEYSKLQQLIKELELKRKIYEKLTISKVNFNKNFEIVGKTLPEGIWLDHIYLSTNRFNFKGYAFDPKKISLFYNNLNQYFEKVNFDSTKRESNKMNSFYSFSLKASGFKSKGENH</sequence>
<keyword evidence="2" id="KW-0812">Transmembrane</keyword>
<evidence type="ECO:0000256" key="1">
    <source>
        <dbReference type="SAM" id="Coils"/>
    </source>
</evidence>
<evidence type="ECO:0000256" key="2">
    <source>
        <dbReference type="SAM" id="Phobius"/>
    </source>
</evidence>
<dbReference type="RefSeq" id="WP_121923239.1">
    <property type="nucleotide sequence ID" value="NZ_REFO01000012.1"/>
</dbReference>
<organism evidence="3 4">
    <name type="scientific">Hydrogenothermus marinus</name>
    <dbReference type="NCBI Taxonomy" id="133270"/>
    <lineage>
        <taxon>Bacteria</taxon>
        <taxon>Pseudomonadati</taxon>
        <taxon>Aquificota</taxon>
        <taxon>Aquificia</taxon>
        <taxon>Aquificales</taxon>
        <taxon>Hydrogenothermaceae</taxon>
        <taxon>Hydrogenothermus</taxon>
    </lineage>
</organism>
<name>A0A3M0BNV1_9AQUI</name>
<dbReference type="Pfam" id="PF05137">
    <property type="entry name" value="PilN"/>
    <property type="match status" value="1"/>
</dbReference>
<dbReference type="OrthoDB" id="14549at2"/>
<proteinExistence type="predicted"/>
<dbReference type="InterPro" id="IPR007813">
    <property type="entry name" value="PilN"/>
</dbReference>
<dbReference type="EMBL" id="REFO01000012">
    <property type="protein sequence ID" value="RMA96105.1"/>
    <property type="molecule type" value="Genomic_DNA"/>
</dbReference>
<dbReference type="Proteomes" id="UP000280842">
    <property type="component" value="Unassembled WGS sequence"/>
</dbReference>
<evidence type="ECO:0000313" key="3">
    <source>
        <dbReference type="EMBL" id="RMA96105.1"/>
    </source>
</evidence>
<accession>A0A3M0BNV1</accession>
<feature type="transmembrane region" description="Helical" evidence="2">
    <location>
        <begin position="21"/>
        <end position="47"/>
    </location>
</feature>
<keyword evidence="4" id="KW-1185">Reference proteome</keyword>
<protein>
    <submittedName>
        <fullName evidence="3">Tfp pilus assembly protein PilN</fullName>
    </submittedName>
</protein>
<gene>
    <name evidence="3" type="ORF">CLV39_1117</name>
</gene>
<keyword evidence="2" id="KW-1133">Transmembrane helix</keyword>
<keyword evidence="1" id="KW-0175">Coiled coil</keyword>
<reference evidence="3 4" key="1">
    <citation type="submission" date="2018-10" db="EMBL/GenBank/DDBJ databases">
        <title>Genomic Encyclopedia of Archaeal and Bacterial Type Strains, Phase II (KMG-II): from individual species to whole genera.</title>
        <authorList>
            <person name="Goeker M."/>
        </authorList>
    </citation>
    <scope>NUCLEOTIDE SEQUENCE [LARGE SCALE GENOMIC DNA]</scope>
    <source>
        <strain evidence="3 4">VM1</strain>
    </source>
</reference>
<keyword evidence="2" id="KW-0472">Membrane</keyword>
<comment type="caution">
    <text evidence="3">The sequence shown here is derived from an EMBL/GenBank/DDBJ whole genome shotgun (WGS) entry which is preliminary data.</text>
</comment>